<keyword evidence="4" id="KW-0964">Secreted</keyword>
<dbReference type="SUPFAM" id="SSF55331">
    <property type="entry name" value="Tautomerase/MIF"/>
    <property type="match status" value="1"/>
</dbReference>
<evidence type="ECO:0000256" key="10">
    <source>
        <dbReference type="ARBA" id="ARBA00041631"/>
    </source>
</evidence>
<evidence type="ECO:0000256" key="5">
    <source>
        <dbReference type="ARBA" id="ARBA00023235"/>
    </source>
</evidence>
<dbReference type="PANTHER" id="PTHR11954:SF6">
    <property type="entry name" value="MACROPHAGE MIGRATION INHIBITORY FACTOR"/>
    <property type="match status" value="1"/>
</dbReference>
<dbReference type="EC" id="5.3.2.1" evidence="9"/>
<reference evidence="13 14" key="1">
    <citation type="journal article" date="2024" name="J Genomics">
        <title>Draft genome sequencing and assembly of Favolaschia claudopus CIRM-BRFM 2984 isolated from oak limbs.</title>
        <authorList>
            <person name="Navarro D."/>
            <person name="Drula E."/>
            <person name="Chaduli D."/>
            <person name="Cazenave R."/>
            <person name="Ahrendt S."/>
            <person name="Wang J."/>
            <person name="Lipzen A."/>
            <person name="Daum C."/>
            <person name="Barry K."/>
            <person name="Grigoriev I.V."/>
            <person name="Favel A."/>
            <person name="Rosso M.N."/>
            <person name="Martin F."/>
        </authorList>
    </citation>
    <scope>NUCLEOTIDE SEQUENCE [LARGE SCALE GENOMIC DNA]</scope>
    <source>
        <strain evidence="13 14">CIRM-BRFM 2984</strain>
    </source>
</reference>
<dbReference type="EMBL" id="JAWWNJ010000075">
    <property type="protein sequence ID" value="KAK7006748.1"/>
    <property type="molecule type" value="Genomic_DNA"/>
</dbReference>
<evidence type="ECO:0000256" key="3">
    <source>
        <dbReference type="ARBA" id="ARBA00022514"/>
    </source>
</evidence>
<evidence type="ECO:0000256" key="7">
    <source>
        <dbReference type="ARBA" id="ARBA00036823"/>
    </source>
</evidence>
<keyword evidence="5" id="KW-0413">Isomerase</keyword>
<dbReference type="GO" id="GO:0050178">
    <property type="term" value="F:phenylpyruvate tautomerase activity"/>
    <property type="evidence" value="ECO:0007669"/>
    <property type="project" value="UniProtKB-EC"/>
</dbReference>
<dbReference type="GO" id="GO:0004167">
    <property type="term" value="F:dopachrome isomerase activity"/>
    <property type="evidence" value="ECO:0007669"/>
    <property type="project" value="UniProtKB-EC"/>
</dbReference>
<dbReference type="Pfam" id="PF01187">
    <property type="entry name" value="MIF"/>
    <property type="match status" value="1"/>
</dbReference>
<evidence type="ECO:0000256" key="2">
    <source>
        <dbReference type="ARBA" id="ARBA00005851"/>
    </source>
</evidence>
<comment type="catalytic activity">
    <reaction evidence="6">
        <text>3-phenylpyruvate = enol-phenylpyruvate</text>
        <dbReference type="Rhea" id="RHEA:17097"/>
        <dbReference type="ChEBI" id="CHEBI:16815"/>
        <dbReference type="ChEBI" id="CHEBI:18005"/>
        <dbReference type="EC" id="5.3.2.1"/>
    </reaction>
</comment>
<gene>
    <name evidence="13" type="ORF">R3P38DRAFT_3601500</name>
</gene>
<comment type="subcellular location">
    <subcellularLocation>
        <location evidence="1">Secreted</location>
    </subcellularLocation>
</comment>
<dbReference type="GO" id="GO:0005615">
    <property type="term" value="C:extracellular space"/>
    <property type="evidence" value="ECO:0007669"/>
    <property type="project" value="UniProtKB-KW"/>
</dbReference>
<comment type="catalytic activity">
    <reaction evidence="7">
        <text>L-dopachrome = 5,6-dihydroxyindole-2-carboxylate</text>
        <dbReference type="Rhea" id="RHEA:13041"/>
        <dbReference type="ChEBI" id="CHEBI:16875"/>
        <dbReference type="ChEBI" id="CHEBI:57509"/>
        <dbReference type="EC" id="5.3.3.12"/>
    </reaction>
</comment>
<evidence type="ECO:0000256" key="9">
    <source>
        <dbReference type="ARBA" id="ARBA00039086"/>
    </source>
</evidence>
<evidence type="ECO:0000256" key="12">
    <source>
        <dbReference type="ARBA" id="ARBA00042730"/>
    </source>
</evidence>
<comment type="similarity">
    <text evidence="2">Belongs to the MIF family.</text>
</comment>
<evidence type="ECO:0000256" key="4">
    <source>
        <dbReference type="ARBA" id="ARBA00022525"/>
    </source>
</evidence>
<dbReference type="Proteomes" id="UP001362999">
    <property type="component" value="Unassembled WGS sequence"/>
</dbReference>
<keyword evidence="14" id="KW-1185">Reference proteome</keyword>
<name>A0AAW0ACX8_9AGAR</name>
<organism evidence="13 14">
    <name type="scientific">Favolaschia claudopus</name>
    <dbReference type="NCBI Taxonomy" id="2862362"/>
    <lineage>
        <taxon>Eukaryota</taxon>
        <taxon>Fungi</taxon>
        <taxon>Dikarya</taxon>
        <taxon>Basidiomycota</taxon>
        <taxon>Agaricomycotina</taxon>
        <taxon>Agaricomycetes</taxon>
        <taxon>Agaricomycetidae</taxon>
        <taxon>Agaricales</taxon>
        <taxon>Marasmiineae</taxon>
        <taxon>Mycenaceae</taxon>
        <taxon>Favolaschia</taxon>
    </lineage>
</organism>
<dbReference type="InterPro" id="IPR001398">
    <property type="entry name" value="Macrophage_inhib_fac"/>
</dbReference>
<evidence type="ECO:0000256" key="1">
    <source>
        <dbReference type="ARBA" id="ARBA00004613"/>
    </source>
</evidence>
<evidence type="ECO:0000256" key="11">
    <source>
        <dbReference type="ARBA" id="ARBA00041912"/>
    </source>
</evidence>
<accession>A0AAW0ACX8</accession>
<evidence type="ECO:0000256" key="8">
    <source>
        <dbReference type="ARBA" id="ARBA00038932"/>
    </source>
</evidence>
<keyword evidence="3" id="KW-0202">Cytokine</keyword>
<protein>
    <recommendedName>
        <fullName evidence="12">L-dopachrome isomerase</fullName>
        <ecNumber evidence="9">5.3.2.1</ecNumber>
        <ecNumber evidence="8">5.3.3.12</ecNumber>
    </recommendedName>
    <alternativeName>
        <fullName evidence="10">L-dopachrome tautomerase</fullName>
    </alternativeName>
    <alternativeName>
        <fullName evidence="11">Phenylpyruvate tautomerase</fullName>
    </alternativeName>
</protein>
<evidence type="ECO:0000313" key="13">
    <source>
        <dbReference type="EMBL" id="KAK7006748.1"/>
    </source>
</evidence>
<proteinExistence type="inferred from homology"/>
<evidence type="ECO:0000313" key="14">
    <source>
        <dbReference type="Proteomes" id="UP001362999"/>
    </source>
</evidence>
<dbReference type="InterPro" id="IPR014347">
    <property type="entry name" value="Tautomerase/MIF_sf"/>
</dbReference>
<dbReference type="Gene3D" id="3.30.429.10">
    <property type="entry name" value="Macrophage Migration Inhibitory Factor"/>
    <property type="match status" value="1"/>
</dbReference>
<evidence type="ECO:0000256" key="6">
    <source>
        <dbReference type="ARBA" id="ARBA00036735"/>
    </source>
</evidence>
<comment type="caution">
    <text evidence="13">The sequence shown here is derived from an EMBL/GenBank/DDBJ whole genome shotgun (WGS) entry which is preliminary data.</text>
</comment>
<dbReference type="AlphaFoldDB" id="A0AAW0ACX8"/>
<dbReference type="EC" id="5.3.3.12" evidence="8"/>
<dbReference type="PANTHER" id="PTHR11954">
    <property type="entry name" value="D-DOPACHROME DECARBOXYLASE"/>
    <property type="match status" value="1"/>
</dbReference>
<sequence>MPVLELVVNIEVPDHPEISLELTRLGAKLFNRPETGFATYISTNKTLTFAGTSEPAYLLTAIVIDRLDTQANIRYSSAFAEFLESKLGLANDRGYIIFQDVRSDHVGLQGTTYAALKA</sequence>